<comment type="caution">
    <text evidence="2">The sequence shown here is derived from an EMBL/GenBank/DDBJ whole genome shotgun (WGS) entry which is preliminary data.</text>
</comment>
<dbReference type="Pfam" id="PF02698">
    <property type="entry name" value="DUF218"/>
    <property type="match status" value="1"/>
</dbReference>
<organism evidence="2 3">
    <name type="scientific">Asticcacaulis benevestitus DSM 16100 = ATCC BAA-896</name>
    <dbReference type="NCBI Taxonomy" id="1121022"/>
    <lineage>
        <taxon>Bacteria</taxon>
        <taxon>Pseudomonadati</taxon>
        <taxon>Pseudomonadota</taxon>
        <taxon>Alphaproteobacteria</taxon>
        <taxon>Caulobacterales</taxon>
        <taxon>Caulobacteraceae</taxon>
        <taxon>Asticcacaulis</taxon>
    </lineage>
</organism>
<dbReference type="STRING" id="1121022.GCA_000376105_04035"/>
<dbReference type="InterPro" id="IPR003848">
    <property type="entry name" value="DUF218"/>
</dbReference>
<evidence type="ECO:0000259" key="1">
    <source>
        <dbReference type="Pfam" id="PF02698"/>
    </source>
</evidence>
<dbReference type="eggNOG" id="COG1434">
    <property type="taxonomic scope" value="Bacteria"/>
</dbReference>
<feature type="domain" description="DUF218" evidence="1">
    <location>
        <begin position="161"/>
        <end position="271"/>
    </location>
</feature>
<dbReference type="RefSeq" id="WP_018083721.1">
    <property type="nucleotide sequence ID" value="NZ_AQWM01000041.1"/>
</dbReference>
<dbReference type="CDD" id="cd06259">
    <property type="entry name" value="YdcF-like"/>
    <property type="match status" value="1"/>
</dbReference>
<keyword evidence="3" id="KW-1185">Reference proteome</keyword>
<protein>
    <recommendedName>
        <fullName evidence="1">DUF218 domain-containing protein</fullName>
    </recommendedName>
</protein>
<evidence type="ECO:0000313" key="2">
    <source>
        <dbReference type="EMBL" id="ESQ83640.1"/>
    </source>
</evidence>
<dbReference type="EMBL" id="AWGB01000069">
    <property type="protein sequence ID" value="ESQ83640.1"/>
    <property type="molecule type" value="Genomic_DNA"/>
</dbReference>
<dbReference type="AlphaFoldDB" id="V4PEA6"/>
<gene>
    <name evidence="2" type="ORF">ABENE_20220</name>
</gene>
<evidence type="ECO:0000313" key="3">
    <source>
        <dbReference type="Proteomes" id="UP000017837"/>
    </source>
</evidence>
<dbReference type="Proteomes" id="UP000017837">
    <property type="component" value="Unassembled WGS sequence"/>
</dbReference>
<sequence length="325" mass="35174">MRLDACQHVTACILNAAIWTDGEIDDVATAAARAPASLWTKFALADDGIKAQISRELRGLNGVIQVYGLGQAPRYPLIDGPIDATGSSQFNATVADAVLLAEASEDDPAIGLDQSLELAIALLDVNDRDDAVRFEPLDKTYNAAAFARARTTDWKRYRYTAIIVTGIGPESLAVPLSARGKTNVRMAASRFADGEAPFVILSGASVHPKGSGFVEAIEMRKALIKRFGVPADRIIIDPYARHTTTNLRNVTRRLIAIGAPLDHDTLIITNAEQSKYIESPEFKVRNQTELGYDPGTVGARLSSFELRFRPSSTSLRVDPADPLDP</sequence>
<dbReference type="PATRIC" id="fig|1121022.4.peg.4142"/>
<proteinExistence type="predicted"/>
<reference evidence="2 3" key="1">
    <citation type="journal article" date="2014" name="Nature">
        <title>Sequential evolution of bacterial morphology by co-option of a developmental regulator.</title>
        <authorList>
            <person name="Jiang C."/>
            <person name="Brown P.J."/>
            <person name="Ducret A."/>
            <person name="Brun Y.V."/>
        </authorList>
    </citation>
    <scope>NUCLEOTIDE SEQUENCE [LARGE SCALE GENOMIC DNA]</scope>
    <source>
        <strain evidence="2 3">DSM 16100</strain>
    </source>
</reference>
<name>V4PEA6_9CAUL</name>
<accession>V4PEA6</accession>